<protein>
    <submittedName>
        <fullName evidence="2">Fungal pheromone STE3G-protein-coupled receptor</fullName>
    </submittedName>
</protein>
<keyword evidence="1" id="KW-0812">Transmembrane</keyword>
<keyword evidence="2" id="KW-0675">Receptor</keyword>
<dbReference type="Proteomes" id="UP000620124">
    <property type="component" value="Unassembled WGS sequence"/>
</dbReference>
<organism evidence="2 3">
    <name type="scientific">Mycena venus</name>
    <dbReference type="NCBI Taxonomy" id="2733690"/>
    <lineage>
        <taxon>Eukaryota</taxon>
        <taxon>Fungi</taxon>
        <taxon>Dikarya</taxon>
        <taxon>Basidiomycota</taxon>
        <taxon>Agaricomycotina</taxon>
        <taxon>Agaricomycetes</taxon>
        <taxon>Agaricomycetidae</taxon>
        <taxon>Agaricales</taxon>
        <taxon>Marasmiineae</taxon>
        <taxon>Mycenaceae</taxon>
        <taxon>Mycena</taxon>
    </lineage>
</organism>
<evidence type="ECO:0000313" key="2">
    <source>
        <dbReference type="EMBL" id="KAF7358032.1"/>
    </source>
</evidence>
<evidence type="ECO:0000313" key="3">
    <source>
        <dbReference type="Proteomes" id="UP000620124"/>
    </source>
</evidence>
<evidence type="ECO:0000256" key="1">
    <source>
        <dbReference type="SAM" id="Phobius"/>
    </source>
</evidence>
<feature type="transmembrane region" description="Helical" evidence="1">
    <location>
        <begin position="95"/>
        <end position="114"/>
    </location>
</feature>
<keyword evidence="1" id="KW-0472">Membrane</keyword>
<keyword evidence="3" id="KW-1185">Reference proteome</keyword>
<gene>
    <name evidence="2" type="ORF">MVEN_00850400</name>
</gene>
<feature type="transmembrane region" description="Helical" evidence="1">
    <location>
        <begin position="44"/>
        <end position="62"/>
    </location>
</feature>
<accession>A0A8H7D3G9</accession>
<dbReference type="AlphaFoldDB" id="A0A8H7D3G9"/>
<reference evidence="2" key="1">
    <citation type="submission" date="2020-05" db="EMBL/GenBank/DDBJ databases">
        <title>Mycena genomes resolve the evolution of fungal bioluminescence.</title>
        <authorList>
            <person name="Tsai I.J."/>
        </authorList>
    </citation>
    <scope>NUCLEOTIDE SEQUENCE</scope>
    <source>
        <strain evidence="2">CCC161011</strain>
    </source>
</reference>
<sequence length="191" mass="21434">MSTSPESHTGSLGPTHTPTSPALLLSLGSTGAWTAPPTVTILKMTHWVMFACMFFFTYFGFADEAIKNYRFVFQSMTKWMGYSGAMFLTQTSSNGYILSSFPLALLFGLFIQFLSDLQLELKIPQMSSTAWQHHPPIFIHKDMMQKCNLFNCFSNMTASFTGLDYSVLKADKWFGEELAMPLSRTTAVPQD</sequence>
<proteinExistence type="predicted"/>
<comment type="caution">
    <text evidence="2">The sequence shown here is derived from an EMBL/GenBank/DDBJ whole genome shotgun (WGS) entry which is preliminary data.</text>
</comment>
<keyword evidence="1" id="KW-1133">Transmembrane helix</keyword>
<dbReference type="EMBL" id="JACAZI010000006">
    <property type="protein sequence ID" value="KAF7358032.1"/>
    <property type="molecule type" value="Genomic_DNA"/>
</dbReference>
<name>A0A8H7D3G9_9AGAR</name>